<keyword evidence="5" id="KW-1185">Reference proteome</keyword>
<evidence type="ECO:0000259" key="3">
    <source>
        <dbReference type="Pfam" id="PF13439"/>
    </source>
</evidence>
<dbReference type="SUPFAM" id="SSF53756">
    <property type="entry name" value="UDP-Glycosyltransferase/glycogen phosphorylase"/>
    <property type="match status" value="1"/>
</dbReference>
<dbReference type="PANTHER" id="PTHR45947">
    <property type="entry name" value="SULFOQUINOVOSYL TRANSFERASE SQD2"/>
    <property type="match status" value="1"/>
</dbReference>
<sequence>MRNRRKVVLITGVFPPGIGGMQNYYYNLSKFSKHDVTVVAPEYPGSAAFDEGQSFRIVRGSFLRDERTDVTSWLRLFKQVRRTMRGEDPDVTIYGYVLIGFIGLLLQVTTGRRYVISTHGMDMLMFRRFIGLNAIVKLILRKADGVLTNSHFTKKLVEEYGVDPRRIGIVNPGVERIYEKRPADMELIREHGLEGKYVILSVGRLVTRKGHDRVIASMPAVLQKIPNAVYVIVGDGPDRERLEQLTKAAGVADAVVFVGSVQGSERVNDYYNVSQQFIMVSRELEKGDAEGFGIVYLEAASAGVPVIAGRSGGASEAVLDGVTGLLVDPQSVDEIAAGIVRLANDAALRERLARAGYKRAKTEFQHDVLAEGFDRYIGRICALPALGAVRRRLSRESARENAR</sequence>
<evidence type="ECO:0000313" key="4">
    <source>
        <dbReference type="EMBL" id="QHW32044.1"/>
    </source>
</evidence>
<keyword evidence="1" id="KW-0812">Transmembrane</keyword>
<dbReference type="Proteomes" id="UP000479114">
    <property type="component" value="Chromosome"/>
</dbReference>
<name>A0A6C0P0N4_9BACL</name>
<dbReference type="KEGG" id="prz:GZH47_15320"/>
<evidence type="ECO:0000259" key="2">
    <source>
        <dbReference type="Pfam" id="PF00534"/>
    </source>
</evidence>
<evidence type="ECO:0000256" key="1">
    <source>
        <dbReference type="SAM" id="Phobius"/>
    </source>
</evidence>
<dbReference type="InterPro" id="IPR050194">
    <property type="entry name" value="Glycosyltransferase_grp1"/>
</dbReference>
<feature type="transmembrane region" description="Helical" evidence="1">
    <location>
        <begin position="93"/>
        <end position="115"/>
    </location>
</feature>
<dbReference type="Gene3D" id="3.40.50.2000">
    <property type="entry name" value="Glycogen Phosphorylase B"/>
    <property type="match status" value="2"/>
</dbReference>
<reference evidence="4 5" key="1">
    <citation type="submission" date="2020-02" db="EMBL/GenBank/DDBJ databases">
        <title>Paenibacillus sp. nov., isolated from rhizosphere soil of tomato.</title>
        <authorList>
            <person name="Weon H.-Y."/>
            <person name="Lee S.A."/>
        </authorList>
    </citation>
    <scope>NUCLEOTIDE SEQUENCE [LARGE SCALE GENOMIC DNA]</scope>
    <source>
        <strain evidence="4 5">14171R-81</strain>
    </source>
</reference>
<keyword evidence="1" id="KW-0472">Membrane</keyword>
<organism evidence="4 5">
    <name type="scientific">Paenibacillus rhizovicinus</name>
    <dbReference type="NCBI Taxonomy" id="2704463"/>
    <lineage>
        <taxon>Bacteria</taxon>
        <taxon>Bacillati</taxon>
        <taxon>Bacillota</taxon>
        <taxon>Bacilli</taxon>
        <taxon>Bacillales</taxon>
        <taxon>Paenibacillaceae</taxon>
        <taxon>Paenibacillus</taxon>
    </lineage>
</organism>
<proteinExistence type="predicted"/>
<dbReference type="InterPro" id="IPR028098">
    <property type="entry name" value="Glyco_trans_4-like_N"/>
</dbReference>
<dbReference type="PANTHER" id="PTHR45947:SF3">
    <property type="entry name" value="SULFOQUINOVOSYL TRANSFERASE SQD2"/>
    <property type="match status" value="1"/>
</dbReference>
<accession>A0A6C0P0N4</accession>
<gene>
    <name evidence="4" type="ORF">GZH47_15320</name>
</gene>
<dbReference type="Pfam" id="PF00534">
    <property type="entry name" value="Glycos_transf_1"/>
    <property type="match status" value="1"/>
</dbReference>
<protein>
    <submittedName>
        <fullName evidence="4">Glycosyltransferase family 4 protein</fullName>
    </submittedName>
</protein>
<evidence type="ECO:0000313" key="5">
    <source>
        <dbReference type="Proteomes" id="UP000479114"/>
    </source>
</evidence>
<dbReference type="RefSeq" id="WP_162640848.1">
    <property type="nucleotide sequence ID" value="NZ_CP048286.1"/>
</dbReference>
<dbReference type="AlphaFoldDB" id="A0A6C0P0N4"/>
<dbReference type="CDD" id="cd03801">
    <property type="entry name" value="GT4_PimA-like"/>
    <property type="match status" value="1"/>
</dbReference>
<dbReference type="GO" id="GO:0016758">
    <property type="term" value="F:hexosyltransferase activity"/>
    <property type="evidence" value="ECO:0007669"/>
    <property type="project" value="TreeGrafter"/>
</dbReference>
<keyword evidence="1" id="KW-1133">Transmembrane helix</keyword>
<feature type="domain" description="Glycosyltransferase subfamily 4-like N-terminal" evidence="3">
    <location>
        <begin position="18"/>
        <end position="175"/>
    </location>
</feature>
<dbReference type="InterPro" id="IPR001296">
    <property type="entry name" value="Glyco_trans_1"/>
</dbReference>
<dbReference type="EMBL" id="CP048286">
    <property type="protein sequence ID" value="QHW32044.1"/>
    <property type="molecule type" value="Genomic_DNA"/>
</dbReference>
<feature type="domain" description="Glycosyl transferase family 1" evidence="2">
    <location>
        <begin position="188"/>
        <end position="359"/>
    </location>
</feature>
<keyword evidence="4" id="KW-0808">Transferase</keyword>
<dbReference type="Pfam" id="PF13439">
    <property type="entry name" value="Glyco_transf_4"/>
    <property type="match status" value="1"/>
</dbReference>